<keyword evidence="2" id="KW-1133">Transmembrane helix</keyword>
<dbReference type="EMBL" id="BJCL01000016">
    <property type="protein sequence ID" value="GCL65391.1"/>
    <property type="molecule type" value="Genomic_DNA"/>
</dbReference>
<reference evidence="4" key="1">
    <citation type="submission" date="2019-03" db="EMBL/GenBank/DDBJ databases">
        <title>Aquabacterium pictum sp.nov., the first bacteriochlorophyll a-containing freshwater bacterium in the genus Aquabacterium of the class Betaproteobacteria.</title>
        <authorList>
            <person name="Hirose S."/>
            <person name="Tank M."/>
            <person name="Hara E."/>
            <person name="Tamaki H."/>
            <person name="Takaichi S."/>
            <person name="Haruta S."/>
            <person name="Hanada S."/>
        </authorList>
    </citation>
    <scope>NUCLEOTIDE SEQUENCE [LARGE SCALE GENOMIC DNA]</scope>
    <source>
        <strain evidence="4">W35</strain>
    </source>
</reference>
<dbReference type="InterPro" id="IPR017495">
    <property type="entry name" value="PuhC"/>
</dbReference>
<organism evidence="3 4">
    <name type="scientific">Pseudaquabacterium pictum</name>
    <dbReference type="NCBI Taxonomy" id="2315236"/>
    <lineage>
        <taxon>Bacteria</taxon>
        <taxon>Pseudomonadati</taxon>
        <taxon>Pseudomonadota</taxon>
        <taxon>Betaproteobacteria</taxon>
        <taxon>Burkholderiales</taxon>
        <taxon>Sphaerotilaceae</taxon>
        <taxon>Pseudaquabacterium</taxon>
    </lineage>
</organism>
<feature type="transmembrane region" description="Helical" evidence="2">
    <location>
        <begin position="32"/>
        <end position="51"/>
    </location>
</feature>
<protein>
    <recommendedName>
        <fullName evidence="5">Photosynthetic complex assembly protein PuhC</fullName>
    </recommendedName>
</protein>
<evidence type="ECO:0008006" key="5">
    <source>
        <dbReference type="Google" id="ProtNLM"/>
    </source>
</evidence>
<keyword evidence="4" id="KW-1185">Reference proteome</keyword>
<comment type="caution">
    <text evidence="3">The sequence shown here is derived from an EMBL/GenBank/DDBJ whole genome shotgun (WGS) entry which is preliminary data.</text>
</comment>
<dbReference type="Proteomes" id="UP000301751">
    <property type="component" value="Unassembled WGS sequence"/>
</dbReference>
<proteinExistence type="predicted"/>
<dbReference type="NCBIfam" id="TIGR03054">
    <property type="entry name" value="photo_alph_chp1"/>
    <property type="match status" value="1"/>
</dbReference>
<evidence type="ECO:0000256" key="1">
    <source>
        <dbReference type="SAM" id="MobiDB-lite"/>
    </source>
</evidence>
<evidence type="ECO:0000313" key="3">
    <source>
        <dbReference type="EMBL" id="GCL65391.1"/>
    </source>
</evidence>
<keyword evidence="2" id="KW-0472">Membrane</keyword>
<accession>A0A480AVG4</accession>
<dbReference type="AlphaFoldDB" id="A0A480AVG4"/>
<evidence type="ECO:0000313" key="4">
    <source>
        <dbReference type="Proteomes" id="UP000301751"/>
    </source>
</evidence>
<name>A0A480AVG4_9BURK</name>
<keyword evidence="2" id="KW-0812">Transmembrane</keyword>
<sequence length="174" mass="18079">MPEIRMAAHAPLHTTSAPDIHSHHMPVPRGPLLAAAALIIATLVGVATIRATGVDVSTRSQAPVVAQRALHFEDMPNGGVRVLEALPGQAPQPLQVVDAGAGGFLRGALRALVRQRRAAGLGAEAPFVLTARADGRLTLVDPATTERVDLESFGPTNAAVFAQLLAAPRPAPQR</sequence>
<feature type="region of interest" description="Disordered" evidence="1">
    <location>
        <begin position="1"/>
        <end position="23"/>
    </location>
</feature>
<evidence type="ECO:0000256" key="2">
    <source>
        <dbReference type="SAM" id="Phobius"/>
    </source>
</evidence>
<gene>
    <name evidence="3" type="ORF">AQPW35_44720</name>
</gene>